<protein>
    <submittedName>
        <fullName evidence="2">CGNR zinc finger domain-containing protein</fullName>
    </submittedName>
</protein>
<proteinExistence type="predicted"/>
<dbReference type="SUPFAM" id="SSF160904">
    <property type="entry name" value="Jann2411-like"/>
    <property type="match status" value="1"/>
</dbReference>
<organism evidence="2 3">
    <name type="scientific">Streptomyces lannensis</name>
    <dbReference type="NCBI Taxonomy" id="766498"/>
    <lineage>
        <taxon>Bacteria</taxon>
        <taxon>Bacillati</taxon>
        <taxon>Actinomycetota</taxon>
        <taxon>Actinomycetes</taxon>
        <taxon>Kitasatosporales</taxon>
        <taxon>Streptomycetaceae</taxon>
        <taxon>Streptomyces</taxon>
    </lineage>
</organism>
<reference evidence="3" key="1">
    <citation type="journal article" date="2019" name="Int. J. Syst. Evol. Microbiol.">
        <title>The Global Catalogue of Microorganisms (GCM) 10K type strain sequencing project: providing services to taxonomists for standard genome sequencing and annotation.</title>
        <authorList>
            <consortium name="The Broad Institute Genomics Platform"/>
            <consortium name="The Broad Institute Genome Sequencing Center for Infectious Disease"/>
            <person name="Wu L."/>
            <person name="Ma J."/>
        </authorList>
    </citation>
    <scope>NUCLEOTIDE SEQUENCE [LARGE SCALE GENOMIC DNA]</scope>
    <source>
        <strain evidence="3">JCM 16578</strain>
    </source>
</reference>
<dbReference type="EMBL" id="BAAAZA010000007">
    <property type="protein sequence ID" value="GAA3862891.1"/>
    <property type="molecule type" value="Genomic_DNA"/>
</dbReference>
<dbReference type="InterPro" id="IPR023286">
    <property type="entry name" value="ABATE_dom_sf"/>
</dbReference>
<name>A0ABP7K208_9ACTN</name>
<dbReference type="InterPro" id="IPR021005">
    <property type="entry name" value="Znf_CGNR"/>
</dbReference>
<dbReference type="InterPro" id="IPR010852">
    <property type="entry name" value="ABATE"/>
</dbReference>
<dbReference type="Pfam" id="PF07336">
    <property type="entry name" value="ABATE"/>
    <property type="match status" value="1"/>
</dbReference>
<evidence type="ECO:0000259" key="1">
    <source>
        <dbReference type="Pfam" id="PF11706"/>
    </source>
</evidence>
<dbReference type="PANTHER" id="PTHR35525">
    <property type="entry name" value="BLL6575 PROTEIN"/>
    <property type="match status" value="1"/>
</dbReference>
<keyword evidence="3" id="KW-1185">Reference proteome</keyword>
<dbReference type="Pfam" id="PF11706">
    <property type="entry name" value="zf-CGNR"/>
    <property type="match status" value="1"/>
</dbReference>
<feature type="domain" description="Zinc finger CGNR" evidence="1">
    <location>
        <begin position="176"/>
        <end position="215"/>
    </location>
</feature>
<dbReference type="Proteomes" id="UP001501563">
    <property type="component" value="Unassembled WGS sequence"/>
</dbReference>
<gene>
    <name evidence="2" type="ORF">GCM10022207_28320</name>
</gene>
<evidence type="ECO:0000313" key="2">
    <source>
        <dbReference type="EMBL" id="GAA3862891.1"/>
    </source>
</evidence>
<sequence length="224" mass="24272">MYEEHQPCEGPSIEVANGYSGHMSVRVSVEEMQRAGFPMGGEPLVAVDLADTVMTAVRPAEDLIASAEAAEKWWQLEASGLPAGPMPAPSALRRLRTAVRNLLDAQLEGREAHSTALEDLNAAAAGAPTSPRLVMTPKGLQGERRWHTELGGNVALAAIAGEAITLLVDPQRLSTLRRCANPACSMLFLAENKRRKWCTGNLCGNRARVARHYERTHRERSADA</sequence>
<dbReference type="Gene3D" id="1.10.3300.10">
    <property type="entry name" value="Jann2411-like domain"/>
    <property type="match status" value="1"/>
</dbReference>
<dbReference type="PANTHER" id="PTHR35525:SF3">
    <property type="entry name" value="BLL6575 PROTEIN"/>
    <property type="match status" value="1"/>
</dbReference>
<accession>A0ABP7K208</accession>
<comment type="caution">
    <text evidence="2">The sequence shown here is derived from an EMBL/GenBank/DDBJ whole genome shotgun (WGS) entry which is preliminary data.</text>
</comment>
<evidence type="ECO:0000313" key="3">
    <source>
        <dbReference type="Proteomes" id="UP001501563"/>
    </source>
</evidence>